<dbReference type="KEGG" id="csq:CSCA_4204"/>
<keyword evidence="4" id="KW-1133">Transmembrane helix</keyword>
<feature type="transmembrane region" description="Helical" evidence="4">
    <location>
        <begin position="226"/>
        <end position="245"/>
    </location>
</feature>
<dbReference type="PANTHER" id="PTHR32089:SF112">
    <property type="entry name" value="LYSOZYME-LIKE PROTEIN-RELATED"/>
    <property type="match status" value="1"/>
</dbReference>
<dbReference type="HOGENOM" id="CLU_000445_107_18_9"/>
<dbReference type="Proteomes" id="UP000033115">
    <property type="component" value="Chromosome"/>
</dbReference>
<dbReference type="PROSITE" id="PS50111">
    <property type="entry name" value="CHEMOTAXIS_TRANSDUC_2"/>
    <property type="match status" value="1"/>
</dbReference>
<dbReference type="Pfam" id="PF00015">
    <property type="entry name" value="MCPsignal"/>
    <property type="match status" value="1"/>
</dbReference>
<evidence type="ECO:0000313" key="6">
    <source>
        <dbReference type="EMBL" id="AKA71329.1"/>
    </source>
</evidence>
<reference evidence="6 7" key="1">
    <citation type="journal article" date="2015" name="J. Biotechnol.">
        <title>Complete genome sequence of a malodorant-producing acetogen, Clostridium scatologenes ATCC 25775(T).</title>
        <authorList>
            <person name="Zhu Z."/>
            <person name="Guo T."/>
            <person name="Zheng H."/>
            <person name="Song T."/>
            <person name="Ouyang P."/>
            <person name="Xie J."/>
        </authorList>
    </citation>
    <scope>NUCLEOTIDE SEQUENCE [LARGE SCALE GENOMIC DNA]</scope>
    <source>
        <strain evidence="6 7">ATCC 25775</strain>
    </source>
</reference>
<keyword evidence="4" id="KW-0812">Transmembrane</keyword>
<protein>
    <submittedName>
        <fullName evidence="6">Methyl-accepting chemotaxis sensory transducer</fullName>
    </submittedName>
</protein>
<evidence type="ECO:0000256" key="3">
    <source>
        <dbReference type="SAM" id="Coils"/>
    </source>
</evidence>
<dbReference type="GO" id="GO:0007165">
    <property type="term" value="P:signal transduction"/>
    <property type="evidence" value="ECO:0007669"/>
    <property type="project" value="UniProtKB-KW"/>
</dbReference>
<evidence type="ECO:0000256" key="2">
    <source>
        <dbReference type="PROSITE-ProRule" id="PRU00284"/>
    </source>
</evidence>
<dbReference type="InterPro" id="IPR024096">
    <property type="entry name" value="NO_sig/Golgi_transp_ligand-bd"/>
</dbReference>
<feature type="coiled-coil region" evidence="3">
    <location>
        <begin position="461"/>
        <end position="488"/>
    </location>
</feature>
<dbReference type="Gene3D" id="3.90.1520.10">
    <property type="entry name" value="H-NOX domain"/>
    <property type="match status" value="1"/>
</dbReference>
<dbReference type="Pfam" id="PF07700">
    <property type="entry name" value="HNOB"/>
    <property type="match status" value="1"/>
</dbReference>
<dbReference type="SUPFAM" id="SSF111126">
    <property type="entry name" value="Ligand-binding domain in the NO signalling and Golgi transport"/>
    <property type="match status" value="1"/>
</dbReference>
<keyword evidence="1 2" id="KW-0807">Transducer</keyword>
<dbReference type="EMBL" id="CP009933">
    <property type="protein sequence ID" value="AKA71329.1"/>
    <property type="molecule type" value="Genomic_DNA"/>
</dbReference>
<dbReference type="RefSeq" id="WP_029161119.1">
    <property type="nucleotide sequence ID" value="NZ_CP009933.1"/>
</dbReference>
<keyword evidence="4" id="KW-0472">Membrane</keyword>
<dbReference type="SUPFAM" id="SSF58104">
    <property type="entry name" value="Methyl-accepting chemotaxis protein (MCP) signaling domain"/>
    <property type="match status" value="1"/>
</dbReference>
<organism evidence="6 7">
    <name type="scientific">Clostridium scatologenes</name>
    <dbReference type="NCBI Taxonomy" id="1548"/>
    <lineage>
        <taxon>Bacteria</taxon>
        <taxon>Bacillati</taxon>
        <taxon>Bacillota</taxon>
        <taxon>Clostridia</taxon>
        <taxon>Eubacteriales</taxon>
        <taxon>Clostridiaceae</taxon>
        <taxon>Clostridium</taxon>
    </lineage>
</organism>
<dbReference type="InterPro" id="IPR011644">
    <property type="entry name" value="Heme_NO-bd"/>
</dbReference>
<evidence type="ECO:0000313" key="7">
    <source>
        <dbReference type="Proteomes" id="UP000033115"/>
    </source>
</evidence>
<gene>
    <name evidence="6" type="ORF">CSCA_4204</name>
</gene>
<accession>A0A0E3JQY6</accession>
<evidence type="ECO:0000259" key="5">
    <source>
        <dbReference type="PROSITE" id="PS50111"/>
    </source>
</evidence>
<evidence type="ECO:0000256" key="4">
    <source>
        <dbReference type="SAM" id="Phobius"/>
    </source>
</evidence>
<proteinExistence type="predicted"/>
<keyword evidence="7" id="KW-1185">Reference proteome</keyword>
<dbReference type="PANTHER" id="PTHR32089">
    <property type="entry name" value="METHYL-ACCEPTING CHEMOTAXIS PROTEIN MCPB"/>
    <property type="match status" value="1"/>
</dbReference>
<keyword evidence="3" id="KW-0175">Coiled coil</keyword>
<dbReference type="InterPro" id="IPR038158">
    <property type="entry name" value="H-NOX_domain_sf"/>
</dbReference>
<feature type="domain" description="Methyl-accepting transducer" evidence="5">
    <location>
        <begin position="313"/>
        <end position="570"/>
    </location>
</feature>
<dbReference type="AlphaFoldDB" id="A0A0E3JQY6"/>
<dbReference type="InterPro" id="IPR004089">
    <property type="entry name" value="MCPsignal_dom"/>
</dbReference>
<dbReference type="GO" id="GO:0020037">
    <property type="term" value="F:heme binding"/>
    <property type="evidence" value="ECO:0007669"/>
    <property type="project" value="InterPro"/>
</dbReference>
<dbReference type="Gene3D" id="1.10.287.950">
    <property type="entry name" value="Methyl-accepting chemotaxis protein"/>
    <property type="match status" value="1"/>
</dbReference>
<sequence length="599" mass="67210">MKGTVIATWMKTCRKLYGDDSVNKAMEHVGWRASKIFLPAENVEDTKVKEVIADIAKSNNIDVKHLWREIGLDNINAFYKDFPAFFQHENLYSFLKSMFDVHVVMTKRLPGAKPPLLSIKPISQREAIFEYKSERGMFDYLKGMIEGSAKFFNEKVKVDELEKSNNYVKFKFTFEKDIYFKKVYKFNKILSLGVMKSLESKTAVFTLIVSLITSIPVLGLDNVFKAIIISIISSIAAYIAVSLLMRPALIIEQDIKNVISNNYIEEGDIETNDLFEDIYKLLKENKKDISADFVGFKGVTDEMNTFMNNISVISDSMNQASNEISDVVEQVASSSVDQATNTEKAVSILNDNIQGLKNIVTSENSNKSELEKALNKINNSYENIDGTSKNIMSTLEKFQEVKDKGFELEGRAKDITNIVSIVSDISEQTNLLALNASIEAARAGELGKGFAVVAEEVGDLAEQSKNAVEEINSNLVSFSEEIKTLAEKIGSQYNVLQVETKNLQNVRDISYEATTSVQTVSSSMIETIDRLNKETDSIATIYDTIESLAAIAEENSASSQEVSANVANYTNEIKKLIYNIQQFRTITEHFKVELSKYKI</sequence>
<name>A0A0E3JQY6_CLOSL</name>
<evidence type="ECO:0000256" key="1">
    <source>
        <dbReference type="ARBA" id="ARBA00023224"/>
    </source>
</evidence>
<feature type="transmembrane region" description="Helical" evidence="4">
    <location>
        <begin position="202"/>
        <end position="220"/>
    </location>
</feature>
<dbReference type="STRING" id="1548.CSCA_4204"/>
<dbReference type="SMART" id="SM00283">
    <property type="entry name" value="MA"/>
    <property type="match status" value="1"/>
</dbReference>
<dbReference type="GO" id="GO:0016020">
    <property type="term" value="C:membrane"/>
    <property type="evidence" value="ECO:0007669"/>
    <property type="project" value="InterPro"/>
</dbReference>